<dbReference type="CDD" id="cd14798">
    <property type="entry name" value="RX-CC_like"/>
    <property type="match status" value="1"/>
</dbReference>
<dbReference type="InterPro" id="IPR032675">
    <property type="entry name" value="LRR_dom_sf"/>
</dbReference>
<evidence type="ECO:0000256" key="2">
    <source>
        <dbReference type="ARBA" id="ARBA00022614"/>
    </source>
</evidence>
<protein>
    <submittedName>
        <fullName evidence="10">Uncharacterized protein</fullName>
    </submittedName>
</protein>
<feature type="domain" description="Disease resistance protein winged helix" evidence="9">
    <location>
        <begin position="420"/>
        <end position="490"/>
    </location>
</feature>
<proteinExistence type="inferred from homology"/>
<dbReference type="InterPro" id="IPR041118">
    <property type="entry name" value="Rx_N"/>
</dbReference>
<keyword evidence="6" id="KW-0067">ATP-binding</keyword>
<dbReference type="EMBL" id="CACSLK010031421">
    <property type="protein sequence ID" value="CAA0838695.1"/>
    <property type="molecule type" value="Genomic_DNA"/>
</dbReference>
<dbReference type="AlphaFoldDB" id="A0A9N7NY42"/>
<evidence type="ECO:0000259" key="8">
    <source>
        <dbReference type="Pfam" id="PF18052"/>
    </source>
</evidence>
<reference evidence="10" key="1">
    <citation type="submission" date="2019-12" db="EMBL/GenBank/DDBJ databases">
        <authorList>
            <person name="Scholes J."/>
        </authorList>
    </citation>
    <scope>NUCLEOTIDE SEQUENCE</scope>
</reference>
<evidence type="ECO:0000256" key="3">
    <source>
        <dbReference type="ARBA" id="ARBA00022737"/>
    </source>
</evidence>
<dbReference type="GO" id="GO:0098542">
    <property type="term" value="P:defense response to other organism"/>
    <property type="evidence" value="ECO:0007669"/>
    <property type="project" value="TreeGrafter"/>
</dbReference>
<keyword evidence="3" id="KW-0677">Repeat</keyword>
<sequence length="877" mass="99933">MAYGAVIVLLENLSRLLTSHPDLISGAERELQGLKRELLSIKNLVKHDGSRPYKETQLIREVEMQIKGVVYEIEDTVDACLTRMSMAADTKNMFGYSRGSVDPVDLAQLVRSLREDKLKPVMDELIGMGITRVKIAKPERHEANSEMAPRVREDNIVGLEDEQARLMQLLTKESDDLDVIAIIGMPGLGKTTLARKVYETEEIQCAFPTRIWACVSKELNTRSLFLDILQEFTSKDMSSISVDDLALTIHATLETRRFLLVLDDVWTPEAWDTIREALPVRNGSGKVLITSRFKIVGEHVCSITPPYLLRFLTVEEGWHILRLKVFRPLQEWPQRLGDVGRRISEQCRGLPILLLMIAGIMDDHLSTSNDLGAIIRAWEGLSESLSGYLIHTMDVFTSVLALSYARMCDELRDCFLYLGVFPEDYEIPAWTLTRLWIAEGFVQPRHGQSLEERAYENLMHLINRNLVMIDKLKSSGEVKICRIHDTVRDFCKAEAEGIQRLFQELRRRPDETFEPFSDSEGQQKNHRRICVHNDVTGFFSPEPYLPRARSFLSFSTEELTLQTEDIPKIPAAFELVRILHIMPLKFRIFPLGLTLLVHLKYVALSSDFKVLPEAVTKLINTQTLVIQTSSRTLLVKANIWKMNELRHVKTNASIVLLKLPSHNVDNNLQTFVNLSPENCTADLFERTSSLKKLGIRGKFAHLDFDSLRRLRELDNLKLLNDIHSISPSEGQLPCLPPPGKFPPRLRILTLSATLLGWEQMSVLGLIENLEVLKLKDNAFVGPCWEVVEVGFPLLHFLLIEHTDLVYWKLAPGNHFPQLRHLTLRNCEELEALPDGLADIPRLEAMNLHRTTKMAVSSARNIRGYISNLKLSIFPIDE</sequence>
<gene>
    <name evidence="10" type="ORF">SHERM_05273</name>
</gene>
<dbReference type="InterPro" id="IPR002182">
    <property type="entry name" value="NB-ARC"/>
</dbReference>
<keyword evidence="2" id="KW-0433">Leucine-rich repeat</keyword>
<evidence type="ECO:0000256" key="5">
    <source>
        <dbReference type="ARBA" id="ARBA00022821"/>
    </source>
</evidence>
<dbReference type="GO" id="GO:0005524">
    <property type="term" value="F:ATP binding"/>
    <property type="evidence" value="ECO:0007669"/>
    <property type="project" value="UniProtKB-KW"/>
</dbReference>
<keyword evidence="11" id="KW-1185">Reference proteome</keyword>
<dbReference type="Gene3D" id="1.20.5.4130">
    <property type="match status" value="1"/>
</dbReference>
<dbReference type="GO" id="GO:0051607">
    <property type="term" value="P:defense response to virus"/>
    <property type="evidence" value="ECO:0007669"/>
    <property type="project" value="UniProtKB-ARBA"/>
</dbReference>
<comment type="caution">
    <text evidence="10">The sequence shown here is derived from an EMBL/GenBank/DDBJ whole genome shotgun (WGS) entry which is preliminary data.</text>
</comment>
<dbReference type="PANTHER" id="PTHR23155:SF1193">
    <property type="entry name" value="DISEASE RESISTANCE PROTEIN RPP13-RELATED"/>
    <property type="match status" value="1"/>
</dbReference>
<evidence type="ECO:0000259" key="7">
    <source>
        <dbReference type="Pfam" id="PF00931"/>
    </source>
</evidence>
<evidence type="ECO:0000256" key="1">
    <source>
        <dbReference type="ARBA" id="ARBA00008894"/>
    </source>
</evidence>
<dbReference type="FunFam" id="3.40.50.300:FF:001091">
    <property type="entry name" value="Probable disease resistance protein At1g61300"/>
    <property type="match status" value="1"/>
</dbReference>
<evidence type="ECO:0000313" key="10">
    <source>
        <dbReference type="EMBL" id="CAA0838695.1"/>
    </source>
</evidence>
<dbReference type="InterPro" id="IPR027417">
    <property type="entry name" value="P-loop_NTPase"/>
</dbReference>
<dbReference type="Gene3D" id="3.40.50.300">
    <property type="entry name" value="P-loop containing nucleotide triphosphate hydrolases"/>
    <property type="match status" value="1"/>
</dbReference>
<organism evidence="10 11">
    <name type="scientific">Striga hermonthica</name>
    <name type="common">Purple witchweed</name>
    <name type="synonym">Buchnera hermonthica</name>
    <dbReference type="NCBI Taxonomy" id="68872"/>
    <lineage>
        <taxon>Eukaryota</taxon>
        <taxon>Viridiplantae</taxon>
        <taxon>Streptophyta</taxon>
        <taxon>Embryophyta</taxon>
        <taxon>Tracheophyta</taxon>
        <taxon>Spermatophyta</taxon>
        <taxon>Magnoliopsida</taxon>
        <taxon>eudicotyledons</taxon>
        <taxon>Gunneridae</taxon>
        <taxon>Pentapetalae</taxon>
        <taxon>asterids</taxon>
        <taxon>lamiids</taxon>
        <taxon>Lamiales</taxon>
        <taxon>Orobanchaceae</taxon>
        <taxon>Buchnereae</taxon>
        <taxon>Striga</taxon>
    </lineage>
</organism>
<dbReference type="OrthoDB" id="878488at2759"/>
<keyword evidence="4" id="KW-0547">Nucleotide-binding</keyword>
<feature type="domain" description="NB-ARC" evidence="7">
    <location>
        <begin position="161"/>
        <end position="327"/>
    </location>
</feature>
<dbReference type="Proteomes" id="UP001153555">
    <property type="component" value="Unassembled WGS sequence"/>
</dbReference>
<dbReference type="InterPro" id="IPR036388">
    <property type="entry name" value="WH-like_DNA-bd_sf"/>
</dbReference>
<keyword evidence="5" id="KW-0611">Plant defense</keyword>
<dbReference type="Pfam" id="PF00931">
    <property type="entry name" value="NB-ARC"/>
    <property type="match status" value="1"/>
</dbReference>
<accession>A0A9N7NY42</accession>
<dbReference type="InterPro" id="IPR038005">
    <property type="entry name" value="RX-like_CC"/>
</dbReference>
<dbReference type="GO" id="GO:0043531">
    <property type="term" value="F:ADP binding"/>
    <property type="evidence" value="ECO:0007669"/>
    <property type="project" value="InterPro"/>
</dbReference>
<name>A0A9N7NY42_STRHE</name>
<dbReference type="InterPro" id="IPR044974">
    <property type="entry name" value="Disease_R_plants"/>
</dbReference>
<evidence type="ECO:0000259" key="9">
    <source>
        <dbReference type="Pfam" id="PF23559"/>
    </source>
</evidence>
<dbReference type="Pfam" id="PF23559">
    <property type="entry name" value="WHD_DRP"/>
    <property type="match status" value="1"/>
</dbReference>
<dbReference type="PRINTS" id="PR00364">
    <property type="entry name" value="DISEASERSIST"/>
</dbReference>
<dbReference type="Gene3D" id="1.10.10.10">
    <property type="entry name" value="Winged helix-like DNA-binding domain superfamily/Winged helix DNA-binding domain"/>
    <property type="match status" value="1"/>
</dbReference>
<dbReference type="Pfam" id="PF18052">
    <property type="entry name" value="Rx_N"/>
    <property type="match status" value="1"/>
</dbReference>
<feature type="domain" description="Disease resistance N-terminal" evidence="8">
    <location>
        <begin position="6"/>
        <end position="85"/>
    </location>
</feature>
<dbReference type="SUPFAM" id="SSF52540">
    <property type="entry name" value="P-loop containing nucleoside triphosphate hydrolases"/>
    <property type="match status" value="1"/>
</dbReference>
<evidence type="ECO:0000256" key="6">
    <source>
        <dbReference type="ARBA" id="ARBA00022840"/>
    </source>
</evidence>
<evidence type="ECO:0000256" key="4">
    <source>
        <dbReference type="ARBA" id="ARBA00022741"/>
    </source>
</evidence>
<dbReference type="SUPFAM" id="SSF52058">
    <property type="entry name" value="L domain-like"/>
    <property type="match status" value="1"/>
</dbReference>
<comment type="similarity">
    <text evidence="1">Belongs to the disease resistance NB-LRR family.</text>
</comment>
<evidence type="ECO:0000313" key="11">
    <source>
        <dbReference type="Proteomes" id="UP001153555"/>
    </source>
</evidence>
<dbReference type="PANTHER" id="PTHR23155">
    <property type="entry name" value="DISEASE RESISTANCE PROTEIN RP"/>
    <property type="match status" value="1"/>
</dbReference>
<dbReference type="FunFam" id="1.10.10.10:FF:000322">
    <property type="entry name" value="Probable disease resistance protein At1g63360"/>
    <property type="match status" value="1"/>
</dbReference>
<dbReference type="InterPro" id="IPR058922">
    <property type="entry name" value="WHD_DRP"/>
</dbReference>
<dbReference type="Gene3D" id="3.80.10.10">
    <property type="entry name" value="Ribonuclease Inhibitor"/>
    <property type="match status" value="1"/>
</dbReference>